<proteinExistence type="inferred from homology"/>
<feature type="compositionally biased region" description="Polar residues" evidence="8">
    <location>
        <begin position="7"/>
        <end position="38"/>
    </location>
</feature>
<evidence type="ECO:0008006" key="12">
    <source>
        <dbReference type="Google" id="ProtNLM"/>
    </source>
</evidence>
<evidence type="ECO:0000313" key="10">
    <source>
        <dbReference type="EMBL" id="OKL58868.1"/>
    </source>
</evidence>
<keyword evidence="6 9" id="KW-1133">Transmembrane helix</keyword>
<keyword evidence="4 9" id="KW-0812">Transmembrane</keyword>
<dbReference type="GO" id="GO:0015250">
    <property type="term" value="F:water channel activity"/>
    <property type="evidence" value="ECO:0007669"/>
    <property type="project" value="TreeGrafter"/>
</dbReference>
<evidence type="ECO:0000256" key="2">
    <source>
        <dbReference type="ARBA" id="ARBA00006175"/>
    </source>
</evidence>
<dbReference type="CDD" id="cd00333">
    <property type="entry name" value="MIP"/>
    <property type="match status" value="1"/>
</dbReference>
<feature type="compositionally biased region" description="Acidic residues" evidence="8">
    <location>
        <begin position="245"/>
        <end position="256"/>
    </location>
</feature>
<dbReference type="InterPro" id="IPR023271">
    <property type="entry name" value="Aquaporin-like"/>
</dbReference>
<accession>A0A225ANJ5</accession>
<sequence>MDESHDTPSGSRPRASTTVREETVSPTTIPAVQRSSTGDWEGISPTRAGFLSGDGTSIRQRRSTATRRSGSAGVPSIAPRTTLAERTQGNFTMAGPEETPQLHLTHQPFVQPGYAELNPSYEQPANAKPVWSLAKPLPRVVRPGMVPTREELLENRANPLLPAENSQRLGLDVDPNDLEKGQIPKVVDPRKMAAQVTDARLQRETNFINTVLNGGDGTSVQPSSRLSLRSSRLRRPSRPSRWEDGVEELSTVEESVDQSQKDNETEDVSNEPLQSPQEAPNLDPHPDAKPAEDTPENFPSLEEAAYPDDLHPLLQELVEEEVHNNHTVWSVIRTHHREALAESLAVFVQLTLGFCGDLAVTLAAAGNPNTTDWVWGFATMMAIYVSGGISGAHLNPTITAMLWFYRGFPKRKMPEYFLAQFIGAFCAGLVAYGVYYESIQNFLSVNPGSQSSIVDSFVTSQREDYIGPATAFFNEFVGTAILTITILALGDDQNAPPGGGMNSLIIGFVITVTSMCFAFQTGAAFNPSRDFGPRLALLALGYGSELFTNPYWFYGPWAGSLTGAFIGAFMYDFMVFTGGESPVNYPWERTQRALRKSRSKWGRRLHLTSKEGEEKVNQ</sequence>
<dbReference type="STRING" id="1441469.A0A225ANJ5"/>
<comment type="subcellular location">
    <subcellularLocation>
        <location evidence="1">Membrane</location>
        <topology evidence="1">Multi-pass membrane protein</topology>
    </subcellularLocation>
</comment>
<evidence type="ECO:0000256" key="8">
    <source>
        <dbReference type="SAM" id="MobiDB-lite"/>
    </source>
</evidence>
<dbReference type="PANTHER" id="PTHR43829:SF24">
    <property type="entry name" value="MIP AQUAPORIN (EUROFUNG)"/>
    <property type="match status" value="1"/>
</dbReference>
<comment type="similarity">
    <text evidence="2">Belongs to the MIP/aquaporin (TC 1.A.8) family.</text>
</comment>
<evidence type="ECO:0000313" key="11">
    <source>
        <dbReference type="Proteomes" id="UP000214365"/>
    </source>
</evidence>
<keyword evidence="11" id="KW-1185">Reference proteome</keyword>
<keyword evidence="3" id="KW-0813">Transport</keyword>
<keyword evidence="5" id="KW-0677">Repeat</keyword>
<feature type="transmembrane region" description="Helical" evidence="9">
    <location>
        <begin position="501"/>
        <end position="525"/>
    </location>
</feature>
<keyword evidence="7 9" id="KW-0472">Membrane</keyword>
<feature type="transmembrane region" description="Helical" evidence="9">
    <location>
        <begin position="416"/>
        <end position="435"/>
    </location>
</feature>
<dbReference type="GO" id="GO:0015254">
    <property type="term" value="F:glycerol channel activity"/>
    <property type="evidence" value="ECO:0007669"/>
    <property type="project" value="TreeGrafter"/>
</dbReference>
<comment type="caution">
    <text evidence="10">The sequence shown here is derived from an EMBL/GenBank/DDBJ whole genome shotgun (WGS) entry which is preliminary data.</text>
</comment>
<dbReference type="RefSeq" id="XP_020118989.1">
    <property type="nucleotide sequence ID" value="XM_020268106.1"/>
</dbReference>
<feature type="transmembrane region" description="Helical" evidence="9">
    <location>
        <begin position="551"/>
        <end position="571"/>
    </location>
</feature>
<gene>
    <name evidence="10" type="ORF">UA08_05490</name>
</gene>
<organism evidence="10 11">
    <name type="scientific">Talaromyces atroroseus</name>
    <dbReference type="NCBI Taxonomy" id="1441469"/>
    <lineage>
        <taxon>Eukaryota</taxon>
        <taxon>Fungi</taxon>
        <taxon>Dikarya</taxon>
        <taxon>Ascomycota</taxon>
        <taxon>Pezizomycotina</taxon>
        <taxon>Eurotiomycetes</taxon>
        <taxon>Eurotiomycetidae</taxon>
        <taxon>Eurotiales</taxon>
        <taxon>Trichocomaceae</taxon>
        <taxon>Talaromyces</taxon>
        <taxon>Talaromyces sect. Trachyspermi</taxon>
    </lineage>
</organism>
<feature type="transmembrane region" description="Helical" evidence="9">
    <location>
        <begin position="377"/>
        <end position="404"/>
    </location>
</feature>
<evidence type="ECO:0000256" key="3">
    <source>
        <dbReference type="ARBA" id="ARBA00022448"/>
    </source>
</evidence>
<dbReference type="Pfam" id="PF00230">
    <property type="entry name" value="MIP"/>
    <property type="match status" value="1"/>
</dbReference>
<feature type="region of interest" description="Disordered" evidence="8">
    <location>
        <begin position="1"/>
        <end position="76"/>
    </location>
</feature>
<feature type="transmembrane region" description="Helical" evidence="9">
    <location>
        <begin position="465"/>
        <end position="489"/>
    </location>
</feature>
<dbReference type="PANTHER" id="PTHR43829">
    <property type="entry name" value="AQUAPORIN OR AQUAGLYCEROPORIN RELATED"/>
    <property type="match status" value="1"/>
</dbReference>
<evidence type="ECO:0000256" key="7">
    <source>
        <dbReference type="ARBA" id="ARBA00023136"/>
    </source>
</evidence>
<evidence type="ECO:0000256" key="9">
    <source>
        <dbReference type="SAM" id="Phobius"/>
    </source>
</evidence>
<evidence type="ECO:0000256" key="6">
    <source>
        <dbReference type="ARBA" id="ARBA00022989"/>
    </source>
</evidence>
<evidence type="ECO:0000256" key="5">
    <source>
        <dbReference type="ARBA" id="ARBA00022737"/>
    </source>
</evidence>
<dbReference type="FunFam" id="1.20.1080.10:FF:000022">
    <property type="entry name" value="MIP aquaporin"/>
    <property type="match status" value="1"/>
</dbReference>
<dbReference type="OrthoDB" id="3222at2759"/>
<dbReference type="InterPro" id="IPR050363">
    <property type="entry name" value="MIP/Aquaporin"/>
</dbReference>
<dbReference type="GeneID" id="31005246"/>
<dbReference type="SUPFAM" id="SSF81338">
    <property type="entry name" value="Aquaporin-like"/>
    <property type="match status" value="1"/>
</dbReference>
<evidence type="ECO:0000256" key="1">
    <source>
        <dbReference type="ARBA" id="ARBA00004141"/>
    </source>
</evidence>
<dbReference type="Gene3D" id="1.20.1080.10">
    <property type="entry name" value="Glycerol uptake facilitator protein"/>
    <property type="match status" value="1"/>
</dbReference>
<name>A0A225ANJ5_TALAT</name>
<dbReference type="InterPro" id="IPR000425">
    <property type="entry name" value="MIP"/>
</dbReference>
<feature type="region of interest" description="Disordered" evidence="8">
    <location>
        <begin position="210"/>
        <end position="302"/>
    </location>
</feature>
<reference evidence="10 11" key="1">
    <citation type="submission" date="2015-06" db="EMBL/GenBank/DDBJ databases">
        <title>Talaromyces atroroseus IBT 11181 draft genome.</title>
        <authorList>
            <person name="Rasmussen K.B."/>
            <person name="Rasmussen S."/>
            <person name="Petersen B."/>
            <person name="Sicheritz-Ponten T."/>
            <person name="Mortensen U.H."/>
            <person name="Thrane U."/>
        </authorList>
    </citation>
    <scope>NUCLEOTIDE SEQUENCE [LARGE SCALE GENOMIC DNA]</scope>
    <source>
        <strain evidence="10 11">IBT 11181</strain>
    </source>
</reference>
<dbReference type="GO" id="GO:0005886">
    <property type="term" value="C:plasma membrane"/>
    <property type="evidence" value="ECO:0007669"/>
    <property type="project" value="TreeGrafter"/>
</dbReference>
<protein>
    <recommendedName>
        <fullName evidence="12">MIP transporter</fullName>
    </recommendedName>
</protein>
<evidence type="ECO:0000256" key="4">
    <source>
        <dbReference type="ARBA" id="ARBA00022692"/>
    </source>
</evidence>
<dbReference type="PRINTS" id="PR00783">
    <property type="entry name" value="MINTRINSICP"/>
</dbReference>
<dbReference type="Proteomes" id="UP000214365">
    <property type="component" value="Unassembled WGS sequence"/>
</dbReference>
<dbReference type="EMBL" id="LFMY01000008">
    <property type="protein sequence ID" value="OKL58868.1"/>
    <property type="molecule type" value="Genomic_DNA"/>
</dbReference>
<dbReference type="AlphaFoldDB" id="A0A225ANJ5"/>